<comment type="caution">
    <text evidence="2">The sequence shown here is derived from an EMBL/GenBank/DDBJ whole genome shotgun (WGS) entry which is preliminary data.</text>
</comment>
<evidence type="ECO:0000313" key="3">
    <source>
        <dbReference type="Proteomes" id="UP000177159"/>
    </source>
</evidence>
<dbReference type="Proteomes" id="UP000177159">
    <property type="component" value="Unassembled WGS sequence"/>
</dbReference>
<dbReference type="AlphaFoldDB" id="A0A1F7H013"/>
<evidence type="ECO:0000259" key="1">
    <source>
        <dbReference type="Pfam" id="PF01796"/>
    </source>
</evidence>
<proteinExistence type="predicted"/>
<dbReference type="SUPFAM" id="SSF50249">
    <property type="entry name" value="Nucleic acid-binding proteins"/>
    <property type="match status" value="1"/>
</dbReference>
<sequence length="101" mass="11477">MKTSPVKVWRRQKTLRKLLGMKGKIITWTVISVPGHKHKDQAPFPVILVQLENKQRICGQLVEYNESDLTTGKEVVSILRKVHKPSEDGVIAYGIKFRPAS</sequence>
<protein>
    <recommendedName>
        <fullName evidence="1">ChsH2 C-terminal OB-fold domain-containing protein</fullName>
    </recommendedName>
</protein>
<dbReference type="InterPro" id="IPR002878">
    <property type="entry name" value="ChsH2_C"/>
</dbReference>
<dbReference type="InterPro" id="IPR012340">
    <property type="entry name" value="NA-bd_OB-fold"/>
</dbReference>
<name>A0A1F7H013_9BACT</name>
<feature type="domain" description="ChsH2 C-terminal OB-fold" evidence="1">
    <location>
        <begin position="20"/>
        <end position="75"/>
    </location>
</feature>
<dbReference type="EMBL" id="MFZM01000006">
    <property type="protein sequence ID" value="OGK24508.1"/>
    <property type="molecule type" value="Genomic_DNA"/>
</dbReference>
<organism evidence="2 3">
    <name type="scientific">Candidatus Roizmanbacteria bacterium RIFCSPHIGHO2_02_FULL_37_24</name>
    <dbReference type="NCBI Taxonomy" id="1802037"/>
    <lineage>
        <taxon>Bacteria</taxon>
        <taxon>Candidatus Roizmaniibacteriota</taxon>
    </lineage>
</organism>
<evidence type="ECO:0000313" key="2">
    <source>
        <dbReference type="EMBL" id="OGK24508.1"/>
    </source>
</evidence>
<accession>A0A1F7H013</accession>
<reference evidence="2 3" key="1">
    <citation type="journal article" date="2016" name="Nat. Commun.">
        <title>Thousands of microbial genomes shed light on interconnected biogeochemical processes in an aquifer system.</title>
        <authorList>
            <person name="Anantharaman K."/>
            <person name="Brown C.T."/>
            <person name="Hug L.A."/>
            <person name="Sharon I."/>
            <person name="Castelle C.J."/>
            <person name="Probst A.J."/>
            <person name="Thomas B.C."/>
            <person name="Singh A."/>
            <person name="Wilkins M.J."/>
            <person name="Karaoz U."/>
            <person name="Brodie E.L."/>
            <person name="Williams K.H."/>
            <person name="Hubbard S.S."/>
            <person name="Banfield J.F."/>
        </authorList>
    </citation>
    <scope>NUCLEOTIDE SEQUENCE [LARGE SCALE GENOMIC DNA]</scope>
</reference>
<dbReference type="Pfam" id="PF01796">
    <property type="entry name" value="OB_ChsH2_C"/>
    <property type="match status" value="1"/>
</dbReference>
<gene>
    <name evidence="2" type="ORF">A3C24_03080</name>
</gene>